<name>A0A0K2UV90_LEPSM</name>
<dbReference type="EMBL" id="HACA01024619">
    <property type="protein sequence ID" value="CDW41980.1"/>
    <property type="molecule type" value="Transcribed_RNA"/>
</dbReference>
<accession>A0A0K2UV90</accession>
<dbReference type="AlphaFoldDB" id="A0A0K2UV90"/>
<evidence type="ECO:0000313" key="1">
    <source>
        <dbReference type="EMBL" id="CDW41980.1"/>
    </source>
</evidence>
<protein>
    <submittedName>
        <fullName evidence="1">Uncharacterized protein</fullName>
    </submittedName>
</protein>
<proteinExistence type="predicted"/>
<sequence>MFLLYLNPYYVYSSNHLHFLLDIVSKKGLKN</sequence>
<organism evidence="1">
    <name type="scientific">Lepeophtheirus salmonis</name>
    <name type="common">Salmon louse</name>
    <name type="synonym">Caligus salmonis</name>
    <dbReference type="NCBI Taxonomy" id="72036"/>
    <lineage>
        <taxon>Eukaryota</taxon>
        <taxon>Metazoa</taxon>
        <taxon>Ecdysozoa</taxon>
        <taxon>Arthropoda</taxon>
        <taxon>Crustacea</taxon>
        <taxon>Multicrustacea</taxon>
        <taxon>Hexanauplia</taxon>
        <taxon>Copepoda</taxon>
        <taxon>Siphonostomatoida</taxon>
        <taxon>Caligidae</taxon>
        <taxon>Lepeophtheirus</taxon>
    </lineage>
</organism>
<reference evidence="1" key="1">
    <citation type="submission" date="2014-05" db="EMBL/GenBank/DDBJ databases">
        <authorList>
            <person name="Chronopoulou M."/>
        </authorList>
    </citation>
    <scope>NUCLEOTIDE SEQUENCE</scope>
    <source>
        <tissue evidence="1">Whole organism</tissue>
    </source>
</reference>